<feature type="transmembrane region" description="Helical" evidence="2">
    <location>
        <begin position="18"/>
        <end position="41"/>
    </location>
</feature>
<evidence type="ECO:0000256" key="1">
    <source>
        <dbReference type="SAM" id="MobiDB-lite"/>
    </source>
</evidence>
<dbReference type="Proteomes" id="UP001500840">
    <property type="component" value="Unassembled WGS sequence"/>
</dbReference>
<comment type="caution">
    <text evidence="3">The sequence shown here is derived from an EMBL/GenBank/DDBJ whole genome shotgun (WGS) entry which is preliminary data.</text>
</comment>
<feature type="compositionally biased region" description="Pro residues" evidence="1">
    <location>
        <begin position="190"/>
        <end position="201"/>
    </location>
</feature>
<evidence type="ECO:0000256" key="2">
    <source>
        <dbReference type="SAM" id="Phobius"/>
    </source>
</evidence>
<proteinExistence type="predicted"/>
<protein>
    <submittedName>
        <fullName evidence="3">Uncharacterized protein</fullName>
    </submittedName>
</protein>
<reference evidence="4" key="1">
    <citation type="journal article" date="2019" name="Int. J. Syst. Evol. Microbiol.">
        <title>The Global Catalogue of Microorganisms (GCM) 10K type strain sequencing project: providing services to taxonomists for standard genome sequencing and annotation.</title>
        <authorList>
            <consortium name="The Broad Institute Genomics Platform"/>
            <consortium name="The Broad Institute Genome Sequencing Center for Infectious Disease"/>
            <person name="Wu L."/>
            <person name="Ma J."/>
        </authorList>
    </citation>
    <scope>NUCLEOTIDE SEQUENCE [LARGE SCALE GENOMIC DNA]</scope>
    <source>
        <strain evidence="4">JCM 17759</strain>
    </source>
</reference>
<evidence type="ECO:0000313" key="3">
    <source>
        <dbReference type="EMBL" id="GAA4469315.1"/>
    </source>
</evidence>
<feature type="region of interest" description="Disordered" evidence="1">
    <location>
        <begin position="187"/>
        <end position="230"/>
    </location>
</feature>
<gene>
    <name evidence="3" type="ORF">GCM10023156_61170</name>
</gene>
<keyword evidence="2" id="KW-0472">Membrane</keyword>
<keyword evidence="2" id="KW-0812">Transmembrane</keyword>
<keyword evidence="2" id="KW-1133">Transmembrane helix</keyword>
<dbReference type="EMBL" id="BAABGA010000107">
    <property type="protein sequence ID" value="GAA4469315.1"/>
    <property type="molecule type" value="Genomic_DNA"/>
</dbReference>
<evidence type="ECO:0000313" key="4">
    <source>
        <dbReference type="Proteomes" id="UP001500840"/>
    </source>
</evidence>
<name>A0ABP8NQS2_9BACT</name>
<keyword evidence="4" id="KW-1185">Reference proteome</keyword>
<feature type="transmembrane region" description="Helical" evidence="2">
    <location>
        <begin position="62"/>
        <end position="85"/>
    </location>
</feature>
<sequence>MRIEGDAKVFQSSAVGSMIRTVIGLGLMGLAAVALAGSVLPDRKPKNRVAMPNEKLSSSHRAGLALFGAAMGFVGLILACISLVFPSKLHVSVYPDRVAMASTYSQTGGKEVVVPFAGLSAVELRNERNVVGKRKTYLVFTQKNGSVIKQDAGNNERQAVATIQQSLADFQSHTPIVAEAATASVSAPPVSAPPVSAPPAKPDSGLVRRSNSRPVPTPKPADDKAASSTQKYSLKRYKVTIPVPDGHAIVDAATDVKVGMKLGACYAGRWESVTVVAVNDDGTITCNWDKWTGFTYRMVREDLTIAEEDV</sequence>
<organism evidence="3 4">
    <name type="scientific">Novipirellula rosea</name>
    <dbReference type="NCBI Taxonomy" id="1031540"/>
    <lineage>
        <taxon>Bacteria</taxon>
        <taxon>Pseudomonadati</taxon>
        <taxon>Planctomycetota</taxon>
        <taxon>Planctomycetia</taxon>
        <taxon>Pirellulales</taxon>
        <taxon>Pirellulaceae</taxon>
        <taxon>Novipirellula</taxon>
    </lineage>
</organism>
<accession>A0ABP8NQS2</accession>